<keyword evidence="5" id="KW-1185">Reference proteome</keyword>
<feature type="signal peptide" evidence="3">
    <location>
        <begin position="1"/>
        <end position="19"/>
    </location>
</feature>
<dbReference type="Pfam" id="PF00328">
    <property type="entry name" value="His_Phos_2"/>
    <property type="match status" value="1"/>
</dbReference>
<keyword evidence="2" id="KW-1133">Transmembrane helix</keyword>
<dbReference type="STRING" id="708187.A0A1Q8RYG3"/>
<dbReference type="InterPro" id="IPR050645">
    <property type="entry name" value="Histidine_acid_phosphatase"/>
</dbReference>
<proteinExistence type="inferred from homology"/>
<evidence type="ECO:0000256" key="3">
    <source>
        <dbReference type="SAM" id="SignalP"/>
    </source>
</evidence>
<dbReference type="PANTHER" id="PTHR11567:SF127">
    <property type="entry name" value="HISTIDINE ACID PHOSPHATASE"/>
    <property type="match status" value="1"/>
</dbReference>
<dbReference type="GO" id="GO:0016791">
    <property type="term" value="F:phosphatase activity"/>
    <property type="evidence" value="ECO:0007669"/>
    <property type="project" value="TreeGrafter"/>
</dbReference>
<feature type="transmembrane region" description="Helical" evidence="2">
    <location>
        <begin position="463"/>
        <end position="488"/>
    </location>
</feature>
<dbReference type="SUPFAM" id="SSF53254">
    <property type="entry name" value="Phosphoglycerate mutase-like"/>
    <property type="match status" value="1"/>
</dbReference>
<feature type="chain" id="PRO_5013022815" evidence="3">
    <location>
        <begin position="20"/>
        <end position="586"/>
    </location>
</feature>
<sequence length="586" mass="64199">MSTFPLLVFIAALVATTAAQSTSPTVWASVAMIMHGERTPLRSVLSNTLTPRGAQQLYAQGEAFRSRYLTGVASANSTENTTNSSATIKGIARNVVEHEQLSILAASDAHIAAGAIAFMQGLYPPITQAFGANVGGNNISYSTPSGEMTQYPLNGYQYPIIETVGSLDERSIAVRGNIDCPQWRISTQQIMHLDPYMTNLYKASLPKYQSLFSKPPFNGTIALHNANFWDAYNIYDYIRYRYSHEQDVYQAMMDTYAKDSQFLKMYARQQQLNMTSNKEVSGLKKGDMIRTIAGRTFSQKVLDALRANGNFAGFSNKLTLLFGSHETFLSFFALAQLQGLDLTLASPFWNIPEPGAAMIFELIGDQPGRPDAYPTEDSLYVRFLYRKDADPDTPFEEFSLFGLSSSDSRMTLSLFKQEMQKFGVDVSSYCSICGSVQPFCKWGTPDTPKTIGEYIRSAVQKPVVAGIIGGAIVLAALGLVVLVAAVFGRCRIRRAGGKDKDKDDRAAGLGGFKAAEKMASDPDLSISKRGVHHERTGSWELREVRDIIGQVGLVVDKSSPTFQAKVLDDDAVSVVDAIPVKPREGV</sequence>
<dbReference type="AlphaFoldDB" id="A0A1Q8RYG3"/>
<name>A0A1Q8RYG3_9PEZI</name>
<dbReference type="EMBL" id="MPGH01000060">
    <property type="protein sequence ID" value="OLN92087.1"/>
    <property type="molecule type" value="Genomic_DNA"/>
</dbReference>
<evidence type="ECO:0000256" key="2">
    <source>
        <dbReference type="SAM" id="Phobius"/>
    </source>
</evidence>
<comment type="caution">
    <text evidence="4">The sequence shown here is derived from an EMBL/GenBank/DDBJ whole genome shotgun (WGS) entry which is preliminary data.</text>
</comment>
<protein>
    <submittedName>
        <fullName evidence="4">Uncharacterized protein</fullName>
    </submittedName>
</protein>
<comment type="similarity">
    <text evidence="1">Belongs to the histidine acid phosphatase family.</text>
</comment>
<dbReference type="InterPro" id="IPR000560">
    <property type="entry name" value="His_Pase_clade-2"/>
</dbReference>
<organism evidence="4 5">
    <name type="scientific">Colletotrichum chlorophyti</name>
    <dbReference type="NCBI Taxonomy" id="708187"/>
    <lineage>
        <taxon>Eukaryota</taxon>
        <taxon>Fungi</taxon>
        <taxon>Dikarya</taxon>
        <taxon>Ascomycota</taxon>
        <taxon>Pezizomycotina</taxon>
        <taxon>Sordariomycetes</taxon>
        <taxon>Hypocreomycetidae</taxon>
        <taxon>Glomerellales</taxon>
        <taxon>Glomerellaceae</taxon>
        <taxon>Colletotrichum</taxon>
    </lineage>
</organism>
<keyword evidence="2" id="KW-0812">Transmembrane</keyword>
<evidence type="ECO:0000313" key="4">
    <source>
        <dbReference type="EMBL" id="OLN92087.1"/>
    </source>
</evidence>
<evidence type="ECO:0000313" key="5">
    <source>
        <dbReference type="Proteomes" id="UP000186583"/>
    </source>
</evidence>
<reference evidence="4 5" key="1">
    <citation type="submission" date="2016-11" db="EMBL/GenBank/DDBJ databases">
        <title>Draft Genome Assembly of Colletotrichum chlorophyti a pathogen of herbaceous plants.</title>
        <authorList>
            <person name="Gan P."/>
            <person name="Narusaka M."/>
            <person name="Tsushima A."/>
            <person name="Narusaka Y."/>
            <person name="Takano Y."/>
            <person name="Shirasu K."/>
        </authorList>
    </citation>
    <scope>NUCLEOTIDE SEQUENCE [LARGE SCALE GENOMIC DNA]</scope>
    <source>
        <strain evidence="4 5">NTL11</strain>
    </source>
</reference>
<dbReference type="Gene3D" id="3.40.50.1240">
    <property type="entry name" value="Phosphoglycerate mutase-like"/>
    <property type="match status" value="1"/>
</dbReference>
<dbReference type="PANTHER" id="PTHR11567">
    <property type="entry name" value="ACID PHOSPHATASE-RELATED"/>
    <property type="match status" value="1"/>
</dbReference>
<evidence type="ECO:0000256" key="1">
    <source>
        <dbReference type="ARBA" id="ARBA00005375"/>
    </source>
</evidence>
<dbReference type="OrthoDB" id="258392at2759"/>
<accession>A0A1Q8RYG3</accession>
<gene>
    <name evidence="4" type="ORF">CCHL11_01363</name>
</gene>
<dbReference type="InterPro" id="IPR029033">
    <property type="entry name" value="His_PPase_superfam"/>
</dbReference>
<keyword evidence="3" id="KW-0732">Signal</keyword>
<keyword evidence="2" id="KW-0472">Membrane</keyword>
<dbReference type="Proteomes" id="UP000186583">
    <property type="component" value="Unassembled WGS sequence"/>
</dbReference>